<evidence type="ECO:0008006" key="19">
    <source>
        <dbReference type="Google" id="ProtNLM"/>
    </source>
</evidence>
<dbReference type="GO" id="GO:0006935">
    <property type="term" value="P:chemotaxis"/>
    <property type="evidence" value="ECO:0007669"/>
    <property type="project" value="UniProtKB-KW"/>
</dbReference>
<evidence type="ECO:0000256" key="9">
    <source>
        <dbReference type="ARBA" id="ARBA00023224"/>
    </source>
</evidence>
<name>A0A2S8IAJ6_BURCE</name>
<dbReference type="CDD" id="cd11386">
    <property type="entry name" value="MCP_signal"/>
    <property type="match status" value="1"/>
</dbReference>
<dbReference type="InterPro" id="IPR004089">
    <property type="entry name" value="MCPsignal_dom"/>
</dbReference>
<dbReference type="SUPFAM" id="SSF58104">
    <property type="entry name" value="Methyl-accepting chemotaxis protein (MCP) signaling domain"/>
    <property type="match status" value="1"/>
</dbReference>
<evidence type="ECO:0000256" key="14">
    <source>
        <dbReference type="SAM" id="Phobius"/>
    </source>
</evidence>
<dbReference type="InterPro" id="IPR004090">
    <property type="entry name" value="Chemotax_Me-accpt_rcpt"/>
</dbReference>
<evidence type="ECO:0000256" key="11">
    <source>
        <dbReference type="PROSITE-ProRule" id="PRU00284"/>
    </source>
</evidence>
<dbReference type="Proteomes" id="UP000238206">
    <property type="component" value="Unassembled WGS sequence"/>
</dbReference>
<dbReference type="PANTHER" id="PTHR43531">
    <property type="entry name" value="PROTEIN ICFG"/>
    <property type="match status" value="1"/>
</dbReference>
<dbReference type="GO" id="GO:0005886">
    <property type="term" value="C:plasma membrane"/>
    <property type="evidence" value="ECO:0007669"/>
    <property type="project" value="UniProtKB-SubCell"/>
</dbReference>
<feature type="transmembrane region" description="Helical" evidence="14">
    <location>
        <begin position="189"/>
        <end position="209"/>
    </location>
</feature>
<dbReference type="GO" id="GO:0007165">
    <property type="term" value="P:signal transduction"/>
    <property type="evidence" value="ECO:0007669"/>
    <property type="project" value="UniProtKB-KW"/>
</dbReference>
<keyword evidence="3" id="KW-0488">Methylation</keyword>
<dbReference type="RefSeq" id="WP_105393113.1">
    <property type="nucleotide sequence ID" value="NZ_PUIQ01000056.1"/>
</dbReference>
<dbReference type="InterPro" id="IPR003122">
    <property type="entry name" value="Tar_rcpt_lig-bd"/>
</dbReference>
<dbReference type="InterPro" id="IPR003660">
    <property type="entry name" value="HAMP_dom"/>
</dbReference>
<keyword evidence="6 14" id="KW-0812">Transmembrane</keyword>
<organism evidence="17 18">
    <name type="scientific">Burkholderia cepacia</name>
    <name type="common">Pseudomonas cepacia</name>
    <dbReference type="NCBI Taxonomy" id="292"/>
    <lineage>
        <taxon>Bacteria</taxon>
        <taxon>Pseudomonadati</taxon>
        <taxon>Pseudomonadota</taxon>
        <taxon>Betaproteobacteria</taxon>
        <taxon>Burkholderiales</taxon>
        <taxon>Burkholderiaceae</taxon>
        <taxon>Burkholderia</taxon>
        <taxon>Burkholderia cepacia complex</taxon>
    </lineage>
</organism>
<feature type="domain" description="HAMP" evidence="16">
    <location>
        <begin position="211"/>
        <end position="263"/>
    </location>
</feature>
<comment type="subcellular location">
    <subcellularLocation>
        <location evidence="1">Cell inner membrane</location>
        <topology evidence="1">Multi-pass membrane protein</topology>
    </subcellularLocation>
</comment>
<sequence length="595" mass="62024">MVFRNLTIRARIGVTMAFLAVLLGVTGVLGLYGMTRANDSTREIFTNQMPSAVDVAVAEMFAARERLALDRAALLSGTPDSAAAIERSRAMRAQSDAWWQKYLALPRDAEEDRLAQDVAAKRQALQRSCDAFASIVGSDQRDRIGDGAKQLQASYTELSVAGEALRAFQFSAAKASFDHAQSVYDTLRVLSIVALAAGIGAALLSWLTLSRAIGRPIADALAHFDAISAGDLRRPIVVHRRDEMGQLLEGLAKMQRGIVDTMRTVRGGSESIATAARQIAAGNIDLSSRTEEQAAALQETASSMEQLTGTVKQNADNARQASALAANASEIANKGNTVVGQVVGTMGEINDSSAKIADIIAIIEGIAFQTNILALNAAVEAARAGEEGRGFAVVAGEVRSLAQRSSTAAKEIKALIDASVERIRSGSTLVDEAGRTMSDVIGAVQRVTDIMGEIAAASEEQSGGIDQVARAVAQMDEVTQQNAALVEEAAAAAQSLDEQAARLRETAAVFQLDDEAARTGAVAPVAARHASRAPAAAVAVPAPAPAQQAAARDDRDAPPKRMAATPPARKPVAASAAPAAAPVAAAAGADDWETF</sequence>
<evidence type="ECO:0000256" key="5">
    <source>
        <dbReference type="ARBA" id="ARBA00022519"/>
    </source>
</evidence>
<dbReference type="Pfam" id="PF00672">
    <property type="entry name" value="HAMP"/>
    <property type="match status" value="1"/>
</dbReference>
<dbReference type="EMBL" id="PUIQ01000056">
    <property type="protein sequence ID" value="PQP11800.1"/>
    <property type="molecule type" value="Genomic_DNA"/>
</dbReference>
<feature type="domain" description="Methyl-accepting transducer" evidence="15">
    <location>
        <begin position="268"/>
        <end position="497"/>
    </location>
</feature>
<evidence type="ECO:0000313" key="18">
    <source>
        <dbReference type="Proteomes" id="UP000238206"/>
    </source>
</evidence>
<keyword evidence="7 14" id="KW-1133">Transmembrane helix</keyword>
<evidence type="ECO:0000259" key="16">
    <source>
        <dbReference type="PROSITE" id="PS50885"/>
    </source>
</evidence>
<comment type="caution">
    <text evidence="17">The sequence shown here is derived from an EMBL/GenBank/DDBJ whole genome shotgun (WGS) entry which is preliminary data.</text>
</comment>
<evidence type="ECO:0000256" key="2">
    <source>
        <dbReference type="ARBA" id="ARBA00022475"/>
    </source>
</evidence>
<dbReference type="SMART" id="SM00304">
    <property type="entry name" value="HAMP"/>
    <property type="match status" value="1"/>
</dbReference>
<dbReference type="AlphaFoldDB" id="A0A2S8IAJ6"/>
<evidence type="ECO:0000256" key="8">
    <source>
        <dbReference type="ARBA" id="ARBA00023136"/>
    </source>
</evidence>
<evidence type="ECO:0000256" key="4">
    <source>
        <dbReference type="ARBA" id="ARBA00022500"/>
    </source>
</evidence>
<dbReference type="Gene3D" id="1.10.287.950">
    <property type="entry name" value="Methyl-accepting chemotaxis protein"/>
    <property type="match status" value="1"/>
</dbReference>
<keyword evidence="9 11" id="KW-0807">Transducer</keyword>
<dbReference type="InterPro" id="IPR051310">
    <property type="entry name" value="MCP_chemotaxis"/>
</dbReference>
<evidence type="ECO:0000256" key="7">
    <source>
        <dbReference type="ARBA" id="ARBA00022989"/>
    </source>
</evidence>
<feature type="compositionally biased region" description="Low complexity" evidence="13">
    <location>
        <begin position="560"/>
        <end position="589"/>
    </location>
</feature>
<comment type="similarity">
    <text evidence="10">Belongs to the methyl-accepting chemotaxis (MCP) protein family.</text>
</comment>
<dbReference type="CDD" id="cd06225">
    <property type="entry name" value="HAMP"/>
    <property type="match status" value="1"/>
</dbReference>
<evidence type="ECO:0000256" key="3">
    <source>
        <dbReference type="ARBA" id="ARBA00022481"/>
    </source>
</evidence>
<evidence type="ECO:0000256" key="6">
    <source>
        <dbReference type="ARBA" id="ARBA00022692"/>
    </source>
</evidence>
<feature type="coiled-coil region" evidence="12">
    <location>
        <begin position="468"/>
        <end position="506"/>
    </location>
</feature>
<keyword evidence="12" id="KW-0175">Coiled coil</keyword>
<evidence type="ECO:0000256" key="12">
    <source>
        <dbReference type="SAM" id="Coils"/>
    </source>
</evidence>
<evidence type="ECO:0000256" key="10">
    <source>
        <dbReference type="ARBA" id="ARBA00029447"/>
    </source>
</evidence>
<evidence type="ECO:0000256" key="13">
    <source>
        <dbReference type="SAM" id="MobiDB-lite"/>
    </source>
</evidence>
<dbReference type="PANTHER" id="PTHR43531:SF14">
    <property type="entry name" value="METHYL-ACCEPTING CHEMOTAXIS PROTEIN I-RELATED"/>
    <property type="match status" value="1"/>
</dbReference>
<keyword evidence="4" id="KW-0145">Chemotaxis</keyword>
<evidence type="ECO:0000256" key="1">
    <source>
        <dbReference type="ARBA" id="ARBA00004429"/>
    </source>
</evidence>
<feature type="compositionally biased region" description="Low complexity" evidence="13">
    <location>
        <begin position="538"/>
        <end position="550"/>
    </location>
</feature>
<dbReference type="PRINTS" id="PR00260">
    <property type="entry name" value="CHEMTRNSDUCR"/>
</dbReference>
<evidence type="ECO:0000313" key="17">
    <source>
        <dbReference type="EMBL" id="PQP11800.1"/>
    </source>
</evidence>
<dbReference type="Pfam" id="PF02203">
    <property type="entry name" value="TarH"/>
    <property type="match status" value="1"/>
</dbReference>
<keyword evidence="2" id="KW-1003">Cell membrane</keyword>
<accession>A0A2S8IAJ6</accession>
<dbReference type="Pfam" id="PF00015">
    <property type="entry name" value="MCPsignal"/>
    <property type="match status" value="1"/>
</dbReference>
<proteinExistence type="inferred from homology"/>
<feature type="transmembrane region" description="Helical" evidence="14">
    <location>
        <begin position="12"/>
        <end position="32"/>
    </location>
</feature>
<dbReference type="GO" id="GO:0004888">
    <property type="term" value="F:transmembrane signaling receptor activity"/>
    <property type="evidence" value="ECO:0007669"/>
    <property type="project" value="InterPro"/>
</dbReference>
<protein>
    <recommendedName>
        <fullName evidence="19">Methyl-accepting chemotaxis protein</fullName>
    </recommendedName>
</protein>
<dbReference type="PROSITE" id="PS50885">
    <property type="entry name" value="HAMP"/>
    <property type="match status" value="1"/>
</dbReference>
<dbReference type="FunFam" id="1.10.287.950:FF:000001">
    <property type="entry name" value="Methyl-accepting chemotaxis sensory transducer"/>
    <property type="match status" value="1"/>
</dbReference>
<reference evidence="17 18" key="1">
    <citation type="submission" date="2018-02" db="EMBL/GenBank/DDBJ databases">
        <title>Draft genome sequencing of Burkholderia cepacia Y14-15.</title>
        <authorList>
            <person name="Zheng B.-X."/>
        </authorList>
    </citation>
    <scope>NUCLEOTIDE SEQUENCE [LARGE SCALE GENOMIC DNA]</scope>
    <source>
        <strain evidence="17 18">Y14-15</strain>
    </source>
</reference>
<keyword evidence="8 14" id="KW-0472">Membrane</keyword>
<keyword evidence="5" id="KW-0997">Cell inner membrane</keyword>
<feature type="region of interest" description="Disordered" evidence="13">
    <location>
        <begin position="538"/>
        <end position="595"/>
    </location>
</feature>
<dbReference type="SMART" id="SM00283">
    <property type="entry name" value="MA"/>
    <property type="match status" value="1"/>
</dbReference>
<dbReference type="PROSITE" id="PS50111">
    <property type="entry name" value="CHEMOTAXIS_TRANSDUC_2"/>
    <property type="match status" value="1"/>
</dbReference>
<gene>
    <name evidence="17" type="ORF">C5615_31770</name>
</gene>
<evidence type="ECO:0000259" key="15">
    <source>
        <dbReference type="PROSITE" id="PS50111"/>
    </source>
</evidence>